<comment type="caution">
    <text evidence="2">The sequence shown here is derived from an EMBL/GenBank/DDBJ whole genome shotgun (WGS) entry which is preliminary data.</text>
</comment>
<gene>
    <name evidence="2" type="ORF">HWN36_00635</name>
</gene>
<dbReference type="PANTHER" id="PTHR10900">
    <property type="entry name" value="PERIOSTIN-RELATED"/>
    <property type="match status" value="1"/>
</dbReference>
<dbReference type="OrthoDB" id="105895at2157"/>
<dbReference type="PROSITE" id="PS50213">
    <property type="entry name" value="FAS1"/>
    <property type="match status" value="1"/>
</dbReference>
<sequence>MKTIVETAIETGEFTTLVKAVQAADLVNTLNSPGPFTVFAPNDAAFAKLPKGTVEELVKDKERLKSVLTYHVVAGKYMAADVMKMKSAKTVQGGELMFDTKAGVKVNNAQVIKPDVLCSNGVCHVIDAVLMPK</sequence>
<dbReference type="RefSeq" id="WP_176787408.1">
    <property type="nucleotide sequence ID" value="NZ_JABXWR010000001.1"/>
</dbReference>
<reference evidence="2 3" key="1">
    <citation type="submission" date="2020-06" db="EMBL/GenBank/DDBJ databases">
        <title>Methanofollis fontis sp. nov., a methanogen isolated from marine sediments near a cold seep at Four-Way Closure Ridge offshore southwestern Taiwan.</title>
        <authorList>
            <person name="Chen S.-C."/>
            <person name="Teng N.-H."/>
            <person name="Lin Y.-S."/>
            <person name="Lai M.-C."/>
            <person name="Chen H.-H."/>
            <person name="Wang C.-C."/>
        </authorList>
    </citation>
    <scope>NUCLEOTIDE SEQUENCE [LARGE SCALE GENOMIC DNA]</scope>
    <source>
        <strain evidence="2 3">DSM 2702</strain>
    </source>
</reference>
<protein>
    <submittedName>
        <fullName evidence="2">Fasciclin domain-containing protein</fullName>
    </submittedName>
</protein>
<dbReference type="Gene3D" id="2.30.180.10">
    <property type="entry name" value="FAS1 domain"/>
    <property type="match status" value="1"/>
</dbReference>
<dbReference type="Proteomes" id="UP000570823">
    <property type="component" value="Unassembled WGS sequence"/>
</dbReference>
<dbReference type="AlphaFoldDB" id="A0A7K4HLV4"/>
<accession>A0A7K4HLV4</accession>
<dbReference type="InterPro" id="IPR036378">
    <property type="entry name" value="FAS1_dom_sf"/>
</dbReference>
<feature type="domain" description="FAS1" evidence="1">
    <location>
        <begin position="1"/>
        <end position="130"/>
    </location>
</feature>
<dbReference type="InterPro" id="IPR050904">
    <property type="entry name" value="Adhesion/Biosynth-related"/>
</dbReference>
<dbReference type="FunFam" id="2.30.180.10:FF:000019">
    <property type="entry name" value="Cell surface lipoprotein"/>
    <property type="match status" value="1"/>
</dbReference>
<dbReference type="GO" id="GO:0005615">
    <property type="term" value="C:extracellular space"/>
    <property type="evidence" value="ECO:0007669"/>
    <property type="project" value="TreeGrafter"/>
</dbReference>
<dbReference type="InterPro" id="IPR000782">
    <property type="entry name" value="FAS1_domain"/>
</dbReference>
<dbReference type="Pfam" id="PF02469">
    <property type="entry name" value="Fasciclin"/>
    <property type="match status" value="1"/>
</dbReference>
<evidence type="ECO:0000313" key="3">
    <source>
        <dbReference type="Proteomes" id="UP000570823"/>
    </source>
</evidence>
<dbReference type="PANTHER" id="PTHR10900:SF77">
    <property type="entry name" value="FI19380P1"/>
    <property type="match status" value="1"/>
</dbReference>
<dbReference type="SMART" id="SM00554">
    <property type="entry name" value="FAS1"/>
    <property type="match status" value="1"/>
</dbReference>
<dbReference type="EMBL" id="JABXWR010000001">
    <property type="protein sequence ID" value="NVO65858.1"/>
    <property type="molecule type" value="Genomic_DNA"/>
</dbReference>
<name>A0A7K4HLV4_9EURY</name>
<dbReference type="SUPFAM" id="SSF82153">
    <property type="entry name" value="FAS1 domain"/>
    <property type="match status" value="1"/>
</dbReference>
<evidence type="ECO:0000313" key="2">
    <source>
        <dbReference type="EMBL" id="NVO65858.1"/>
    </source>
</evidence>
<proteinExistence type="predicted"/>
<keyword evidence="3" id="KW-1185">Reference proteome</keyword>
<organism evidence="2 3">
    <name type="scientific">Methanofollis tationis</name>
    <dbReference type="NCBI Taxonomy" id="81417"/>
    <lineage>
        <taxon>Archaea</taxon>
        <taxon>Methanobacteriati</taxon>
        <taxon>Methanobacteriota</taxon>
        <taxon>Stenosarchaea group</taxon>
        <taxon>Methanomicrobia</taxon>
        <taxon>Methanomicrobiales</taxon>
        <taxon>Methanomicrobiaceae</taxon>
        <taxon>Methanofollis</taxon>
    </lineage>
</organism>
<evidence type="ECO:0000259" key="1">
    <source>
        <dbReference type="PROSITE" id="PS50213"/>
    </source>
</evidence>